<name>A0AAW9ST52_9RHOB</name>
<evidence type="ECO:0000313" key="2">
    <source>
        <dbReference type="EMBL" id="MEN9063017.1"/>
    </source>
</evidence>
<sequence>MTNDSPRLVVHALPGAQARKIATALTGLIGPDGTEQGPALSAQDAARQLSADPEAGLCLLYEDPVRALCAAMSAQEDIAAVLQNWTAATGQALDLHRHNRKRSTIYEAAHLQRFAAAGLARLGVEADSRLLGDIPDTAPPSPLAYIMAQAILAEDQDARAAHDELVASTQTLSNEEDPAPADLALQAYAALRDKQDTVESLQRQAMDTSHDLGQQLARKTAHVELLLSHQADIVADMEELRDGLQTSALTAEQEAEQEKAGLQAQLQTASDAHAQLMAQQAAMIADMEELQEKLEQNGRAAEQEKAGIREKLDAASARNSLLADQQAAMLSDMQKLEQEMDAREVRAMGIQHSLRVQLKAVEETGDRVLLERDQRTAELKAALETQAQTAAALTRRDEDLTMARREIDRIMGSRSMRLTGSLRKIAGLLRGRR</sequence>
<gene>
    <name evidence="2" type="ORF">ABFB10_20585</name>
</gene>
<reference evidence="2 3" key="1">
    <citation type="submission" date="2024-05" db="EMBL/GenBank/DDBJ databases">
        <title>Genome sequence of Ponticoccus litoralis KCCM 90028.</title>
        <authorList>
            <person name="Kim J.M."/>
            <person name="Lee J.K."/>
            <person name="Choi B.J."/>
            <person name="Bayburt H."/>
            <person name="Baek J.H."/>
            <person name="Jeon C.O."/>
        </authorList>
    </citation>
    <scope>NUCLEOTIDE SEQUENCE [LARGE SCALE GENOMIC DNA]</scope>
    <source>
        <strain evidence="2 3">KCCM 90028</strain>
    </source>
</reference>
<dbReference type="Proteomes" id="UP001428774">
    <property type="component" value="Unassembled WGS sequence"/>
</dbReference>
<dbReference type="AlphaFoldDB" id="A0AAW9ST52"/>
<organism evidence="2 3">
    <name type="scientific">Ponticoccus litoralis</name>
    <dbReference type="NCBI Taxonomy" id="422297"/>
    <lineage>
        <taxon>Bacteria</taxon>
        <taxon>Pseudomonadati</taxon>
        <taxon>Pseudomonadota</taxon>
        <taxon>Alphaproteobacteria</taxon>
        <taxon>Rhodobacterales</taxon>
        <taxon>Roseobacteraceae</taxon>
        <taxon>Ponticoccus</taxon>
    </lineage>
</organism>
<dbReference type="RefSeq" id="WP_347168123.1">
    <property type="nucleotide sequence ID" value="NZ_JBDNCH010000003.1"/>
</dbReference>
<feature type="coiled-coil region" evidence="1">
    <location>
        <begin position="252"/>
        <end position="311"/>
    </location>
</feature>
<proteinExistence type="predicted"/>
<dbReference type="EMBL" id="JBDNCH010000003">
    <property type="protein sequence ID" value="MEN9063017.1"/>
    <property type="molecule type" value="Genomic_DNA"/>
</dbReference>
<evidence type="ECO:0000256" key="1">
    <source>
        <dbReference type="SAM" id="Coils"/>
    </source>
</evidence>
<keyword evidence="1" id="KW-0175">Coiled coil</keyword>
<comment type="caution">
    <text evidence="2">The sequence shown here is derived from an EMBL/GenBank/DDBJ whole genome shotgun (WGS) entry which is preliminary data.</text>
</comment>
<keyword evidence="3" id="KW-1185">Reference proteome</keyword>
<evidence type="ECO:0000313" key="3">
    <source>
        <dbReference type="Proteomes" id="UP001428774"/>
    </source>
</evidence>
<protein>
    <submittedName>
        <fullName evidence="2">Uncharacterized protein</fullName>
    </submittedName>
</protein>
<accession>A0AAW9ST52</accession>